<keyword evidence="3" id="KW-1185">Reference proteome</keyword>
<feature type="region of interest" description="Disordered" evidence="1">
    <location>
        <begin position="167"/>
        <end position="195"/>
    </location>
</feature>
<sequence length="235" mass="25172">MDFCSESIAHTEHLRGLSPHPLSCLSMVVLNDAPASSPYHGDTPPASPLFIMFRVATLNRLKVCHMRILIEAFWGCPGGAVFSSLVLRLGNGVNNLAVFVDTPCSAYGVGWSSLRTPSSPPSGRARTIVPAVALSLVINLSVAPRACLFILSLGFWGHVWEAPVPRPPLSSPQASTRRSVSKGKDRRSEVGGIVSVTSSNQLPQQGLVRDHLLCVMSTTIESVSSNDDDEEEEGL</sequence>
<accession>A0A8J5CX81</accession>
<protein>
    <submittedName>
        <fullName evidence="2">Uncharacterized protein</fullName>
    </submittedName>
</protein>
<evidence type="ECO:0000313" key="2">
    <source>
        <dbReference type="EMBL" id="KAG0721502.1"/>
    </source>
</evidence>
<comment type="caution">
    <text evidence="2">The sequence shown here is derived from an EMBL/GenBank/DDBJ whole genome shotgun (WGS) entry which is preliminary data.</text>
</comment>
<dbReference type="AlphaFoldDB" id="A0A8J5CX81"/>
<reference evidence="2" key="1">
    <citation type="submission" date="2020-07" db="EMBL/GenBank/DDBJ databases">
        <title>The High-quality genome of the commercially important snow crab, Chionoecetes opilio.</title>
        <authorList>
            <person name="Jeong J.-H."/>
            <person name="Ryu S."/>
        </authorList>
    </citation>
    <scope>NUCLEOTIDE SEQUENCE</scope>
    <source>
        <strain evidence="2">MADBK_172401_WGS</strain>
        <tissue evidence="2">Digestive gland</tissue>
    </source>
</reference>
<evidence type="ECO:0000313" key="3">
    <source>
        <dbReference type="Proteomes" id="UP000770661"/>
    </source>
</evidence>
<evidence type="ECO:0000256" key="1">
    <source>
        <dbReference type="SAM" id="MobiDB-lite"/>
    </source>
</evidence>
<proteinExistence type="predicted"/>
<dbReference type="Proteomes" id="UP000770661">
    <property type="component" value="Unassembled WGS sequence"/>
</dbReference>
<organism evidence="2 3">
    <name type="scientific">Chionoecetes opilio</name>
    <name type="common">Atlantic snow crab</name>
    <name type="synonym">Cancer opilio</name>
    <dbReference type="NCBI Taxonomy" id="41210"/>
    <lineage>
        <taxon>Eukaryota</taxon>
        <taxon>Metazoa</taxon>
        <taxon>Ecdysozoa</taxon>
        <taxon>Arthropoda</taxon>
        <taxon>Crustacea</taxon>
        <taxon>Multicrustacea</taxon>
        <taxon>Malacostraca</taxon>
        <taxon>Eumalacostraca</taxon>
        <taxon>Eucarida</taxon>
        <taxon>Decapoda</taxon>
        <taxon>Pleocyemata</taxon>
        <taxon>Brachyura</taxon>
        <taxon>Eubrachyura</taxon>
        <taxon>Majoidea</taxon>
        <taxon>Majidae</taxon>
        <taxon>Chionoecetes</taxon>
    </lineage>
</organism>
<name>A0A8J5CX81_CHIOP</name>
<dbReference type="EMBL" id="JACEEZ010011017">
    <property type="protein sequence ID" value="KAG0721502.1"/>
    <property type="molecule type" value="Genomic_DNA"/>
</dbReference>
<gene>
    <name evidence="2" type="ORF">GWK47_046315</name>
</gene>